<dbReference type="GO" id="GO:0042813">
    <property type="term" value="F:Wnt receptor activity"/>
    <property type="evidence" value="ECO:0007669"/>
    <property type="project" value="TreeGrafter"/>
</dbReference>
<dbReference type="InterPro" id="IPR036790">
    <property type="entry name" value="Frizzled_dom_sf"/>
</dbReference>
<accession>A0AAV4ST19</accession>
<evidence type="ECO:0000313" key="6">
    <source>
        <dbReference type="Proteomes" id="UP001054837"/>
    </source>
</evidence>
<dbReference type="CDD" id="cd07066">
    <property type="entry name" value="CRD_FZ"/>
    <property type="match status" value="1"/>
</dbReference>
<name>A0AAV4ST19_9ARAC</name>
<evidence type="ECO:0000256" key="3">
    <source>
        <dbReference type="PROSITE-ProRule" id="PRU00090"/>
    </source>
</evidence>
<dbReference type="GO" id="GO:0035567">
    <property type="term" value="P:non-canonical Wnt signaling pathway"/>
    <property type="evidence" value="ECO:0007669"/>
    <property type="project" value="TreeGrafter"/>
</dbReference>
<proteinExistence type="predicted"/>
<keyword evidence="1" id="KW-0217">Developmental protein</keyword>
<dbReference type="PROSITE" id="PS50038">
    <property type="entry name" value="FZ"/>
    <property type="match status" value="1"/>
</dbReference>
<dbReference type="PANTHER" id="PTHR11309:SF126">
    <property type="entry name" value="FRIZZLED-2"/>
    <property type="match status" value="1"/>
</dbReference>
<protein>
    <submittedName>
        <fullName evidence="5">Atrial natriuretic peptide-converting enzyme</fullName>
    </submittedName>
</protein>
<feature type="domain" description="FZ" evidence="4">
    <location>
        <begin position="284"/>
        <end position="361"/>
    </location>
</feature>
<keyword evidence="2 3" id="KW-1015">Disulfide bond</keyword>
<dbReference type="GO" id="GO:0005886">
    <property type="term" value="C:plasma membrane"/>
    <property type="evidence" value="ECO:0007669"/>
    <property type="project" value="TreeGrafter"/>
</dbReference>
<dbReference type="InterPro" id="IPR015526">
    <property type="entry name" value="Frizzled/SFRP"/>
</dbReference>
<comment type="caution">
    <text evidence="5">The sequence shown here is derived from an EMBL/GenBank/DDBJ whole genome shotgun (WGS) entry which is preliminary data.</text>
</comment>
<reference evidence="5 6" key="1">
    <citation type="submission" date="2021-06" db="EMBL/GenBank/DDBJ databases">
        <title>Caerostris darwini draft genome.</title>
        <authorList>
            <person name="Kono N."/>
            <person name="Arakawa K."/>
        </authorList>
    </citation>
    <scope>NUCLEOTIDE SEQUENCE [LARGE SCALE GENOMIC DNA]</scope>
</reference>
<sequence length="361" mass="38629">MHPGGISFESVSGVVVVGKGVGTFASLKKIVTVACSLSENCAFWCPSDKGASYLKTGLTATLTISTGNTNNSTHAGSVNNSVSAGSTNNSILYGSTNNTILPGSTNNSILPGSTNNSILPGSTNNSILASSANNSILAGSANNSIPGDSTNYSILPGSTSNSFLTGSINNYIMLGNNNNTLYSCSHKDDDKNLIVHFNLHLSPDQTGLSAADLYVVLSEEVIRARTGVFRDIKIDQDSIQIQERKPPVDDVLDRWVPRRQYPGYVEGLTTTPSSALPRLVPRECSAVEVPFCSALTYNSTSYPNIVGHNNISEVMSDLVMFRQILDFECYPLAEEFVCQLLQPDCEENDIIMPCKDFCEGI</sequence>
<dbReference type="InterPro" id="IPR011049">
    <property type="entry name" value="Serralysin-like_metalloprot_C"/>
</dbReference>
<evidence type="ECO:0000259" key="4">
    <source>
        <dbReference type="PROSITE" id="PS50038"/>
    </source>
</evidence>
<dbReference type="PANTHER" id="PTHR11309">
    <property type="entry name" value="FRIZZLED"/>
    <property type="match status" value="1"/>
</dbReference>
<dbReference type="Gene3D" id="1.10.2000.10">
    <property type="entry name" value="Frizzled cysteine-rich domain"/>
    <property type="match status" value="1"/>
</dbReference>
<evidence type="ECO:0000256" key="2">
    <source>
        <dbReference type="ARBA" id="ARBA00023157"/>
    </source>
</evidence>
<dbReference type="Pfam" id="PF01392">
    <property type="entry name" value="Fz"/>
    <property type="match status" value="1"/>
</dbReference>
<dbReference type="AlphaFoldDB" id="A0AAV4ST19"/>
<comment type="caution">
    <text evidence="3">Lacks conserved residue(s) required for the propagation of feature annotation.</text>
</comment>
<gene>
    <name evidence="5" type="primary">Corin</name>
    <name evidence="5" type="ORF">CDAR_109811</name>
</gene>
<feature type="disulfide bond" evidence="3">
    <location>
        <begin position="292"/>
        <end position="338"/>
    </location>
</feature>
<dbReference type="InterPro" id="IPR020067">
    <property type="entry name" value="Frizzled_dom"/>
</dbReference>
<organism evidence="5 6">
    <name type="scientific">Caerostris darwini</name>
    <dbReference type="NCBI Taxonomy" id="1538125"/>
    <lineage>
        <taxon>Eukaryota</taxon>
        <taxon>Metazoa</taxon>
        <taxon>Ecdysozoa</taxon>
        <taxon>Arthropoda</taxon>
        <taxon>Chelicerata</taxon>
        <taxon>Arachnida</taxon>
        <taxon>Araneae</taxon>
        <taxon>Araneomorphae</taxon>
        <taxon>Entelegynae</taxon>
        <taxon>Araneoidea</taxon>
        <taxon>Araneidae</taxon>
        <taxon>Caerostris</taxon>
    </lineage>
</organism>
<dbReference type="EMBL" id="BPLQ01008433">
    <property type="protein sequence ID" value="GIY37230.1"/>
    <property type="molecule type" value="Genomic_DNA"/>
</dbReference>
<dbReference type="GO" id="GO:0017147">
    <property type="term" value="F:Wnt-protein binding"/>
    <property type="evidence" value="ECO:0007669"/>
    <property type="project" value="TreeGrafter"/>
</dbReference>
<dbReference type="SUPFAM" id="SSF51120">
    <property type="entry name" value="beta-Roll"/>
    <property type="match status" value="1"/>
</dbReference>
<evidence type="ECO:0000313" key="5">
    <source>
        <dbReference type="EMBL" id="GIY37230.1"/>
    </source>
</evidence>
<dbReference type="Proteomes" id="UP001054837">
    <property type="component" value="Unassembled WGS sequence"/>
</dbReference>
<evidence type="ECO:0000256" key="1">
    <source>
        <dbReference type="ARBA" id="ARBA00022473"/>
    </source>
</evidence>
<dbReference type="GO" id="GO:0060070">
    <property type="term" value="P:canonical Wnt signaling pathway"/>
    <property type="evidence" value="ECO:0007669"/>
    <property type="project" value="TreeGrafter"/>
</dbReference>
<keyword evidence="6" id="KW-1185">Reference proteome</keyword>
<feature type="disulfide bond" evidence="3">
    <location>
        <begin position="284"/>
        <end position="345"/>
    </location>
</feature>
<dbReference type="SUPFAM" id="SSF63501">
    <property type="entry name" value="Frizzled cysteine-rich domain"/>
    <property type="match status" value="1"/>
</dbReference>